<dbReference type="EMBL" id="CASHTH010000295">
    <property type="protein sequence ID" value="CAI7997201.1"/>
    <property type="molecule type" value="Genomic_DNA"/>
</dbReference>
<dbReference type="InterPro" id="IPR036866">
    <property type="entry name" value="RibonucZ/Hydroxyglut_hydro"/>
</dbReference>
<feature type="signal peptide" evidence="1">
    <location>
        <begin position="1"/>
        <end position="20"/>
    </location>
</feature>
<dbReference type="Gene3D" id="3.60.15.10">
    <property type="entry name" value="Ribonuclease Z/Hydroxyacylglutathione hydrolase-like"/>
    <property type="match status" value="1"/>
</dbReference>
<keyword evidence="1" id="KW-0732">Signal</keyword>
<dbReference type="SUPFAM" id="SSF56281">
    <property type="entry name" value="Metallo-hydrolase/oxidoreductase"/>
    <property type="match status" value="1"/>
</dbReference>
<dbReference type="PANTHER" id="PTHR30619">
    <property type="entry name" value="DNA INTERNALIZATION/COMPETENCE PROTEIN COMEC/REC2"/>
    <property type="match status" value="1"/>
</dbReference>
<organism evidence="2 3">
    <name type="scientific">Geodia barretti</name>
    <name type="common">Barrett's horny sponge</name>
    <dbReference type="NCBI Taxonomy" id="519541"/>
    <lineage>
        <taxon>Eukaryota</taxon>
        <taxon>Metazoa</taxon>
        <taxon>Porifera</taxon>
        <taxon>Demospongiae</taxon>
        <taxon>Heteroscleromorpha</taxon>
        <taxon>Tetractinellida</taxon>
        <taxon>Astrophorina</taxon>
        <taxon>Geodiidae</taxon>
        <taxon>Geodia</taxon>
    </lineage>
</organism>
<evidence type="ECO:0000313" key="3">
    <source>
        <dbReference type="Proteomes" id="UP001174909"/>
    </source>
</evidence>
<evidence type="ECO:0000256" key="1">
    <source>
        <dbReference type="SAM" id="SignalP"/>
    </source>
</evidence>
<dbReference type="Proteomes" id="UP001174909">
    <property type="component" value="Unassembled WGS sequence"/>
</dbReference>
<proteinExistence type="predicted"/>
<evidence type="ECO:0008006" key="4">
    <source>
        <dbReference type="Google" id="ProtNLM"/>
    </source>
</evidence>
<accession>A0AA35QYJ6</accession>
<name>A0AA35QYJ6_GEOBA</name>
<keyword evidence="3" id="KW-1185">Reference proteome</keyword>
<protein>
    <recommendedName>
        <fullName evidence="4">Metallo-beta-lactamase domain-containing protein</fullName>
    </recommendedName>
</protein>
<dbReference type="PANTHER" id="PTHR30619:SF1">
    <property type="entry name" value="RECOMBINATION PROTEIN 2"/>
    <property type="match status" value="1"/>
</dbReference>
<evidence type="ECO:0000313" key="2">
    <source>
        <dbReference type="EMBL" id="CAI7997201.1"/>
    </source>
</evidence>
<comment type="caution">
    <text evidence="2">The sequence shown here is derived from an EMBL/GenBank/DDBJ whole genome shotgun (WGS) entry which is preliminary data.</text>
</comment>
<dbReference type="InterPro" id="IPR052159">
    <property type="entry name" value="Competence_DNA_uptake"/>
</dbReference>
<gene>
    <name evidence="2" type="ORF">GBAR_LOCUS2095</name>
</gene>
<sequence>MKGLVVALLILVVAISTSVALDVGQLLSDFEAKRYPKDVNRNILMKELFVQMLSPDQKVTDCVYRIAEHGLGSSMVECESVLEHAIGYCNQLLMSDVSERRQREDQACHQMLAAVKIERDMCSLGGSNPNCGSAASIIQVRPQKRPREEDTCNAGELYGQTPGNSSELQCIKDYRDKRSNTTMLPLRLFTITNTQVSNKPPDGNPLVEVFTLPIGQGDCNVIKCNGGKNAIVFDCGSLGGNVLIKENKFQNIMSSLLSGATDLQILISHADRDHMSLITTVRENFTGNVEIIVGGKLSDYDPPIANAKVVADNSKEMKEHYFCNNQDITFTLLQGNLTSRNKNEGGMLMKLSCKTCKSSLLFTADMEGPTAKALAVSHKDFLSTSHYKMAHHGASDKANPKEWLEAIGPVEVHVSHMYNHGSFHHPRCEAFKRLMAVDSVGMASGAIGAEPHDLACFGENYEGFKAYDQCVYHRIFSTAPRKNKICLIVLSFKAMEEATTQYYCREHNQ</sequence>
<reference evidence="2" key="1">
    <citation type="submission" date="2023-03" db="EMBL/GenBank/DDBJ databases">
        <authorList>
            <person name="Steffen K."/>
            <person name="Cardenas P."/>
        </authorList>
    </citation>
    <scope>NUCLEOTIDE SEQUENCE</scope>
</reference>
<dbReference type="AlphaFoldDB" id="A0AA35QYJ6"/>
<feature type="chain" id="PRO_5041396149" description="Metallo-beta-lactamase domain-containing protein" evidence="1">
    <location>
        <begin position="21"/>
        <end position="509"/>
    </location>
</feature>